<dbReference type="EMBL" id="CP017715">
    <property type="protein sequence ID" value="AOY90155.1"/>
    <property type="molecule type" value="Genomic_DNA"/>
</dbReference>
<dbReference type="Pfam" id="PF00534">
    <property type="entry name" value="Glycos_transf_1"/>
    <property type="match status" value="1"/>
</dbReference>
<dbReference type="Pfam" id="PF13439">
    <property type="entry name" value="Glyco_transf_4"/>
    <property type="match status" value="1"/>
</dbReference>
<dbReference type="Proteomes" id="UP000177445">
    <property type="component" value="Chromosome"/>
</dbReference>
<dbReference type="SUPFAM" id="SSF53756">
    <property type="entry name" value="UDP-Glycosyltransferase/glycogen phosphorylase"/>
    <property type="match status" value="1"/>
</dbReference>
<feature type="domain" description="Glycosyltransferase subfamily 4-like N-terminal" evidence="2">
    <location>
        <begin position="3"/>
        <end position="158"/>
    </location>
</feature>
<organism evidence="3 4">
    <name type="scientific">Marinobacter salinus</name>
    <dbReference type="NCBI Taxonomy" id="1874317"/>
    <lineage>
        <taxon>Bacteria</taxon>
        <taxon>Pseudomonadati</taxon>
        <taxon>Pseudomonadota</taxon>
        <taxon>Gammaproteobacteria</taxon>
        <taxon>Pseudomonadales</taxon>
        <taxon>Marinobacteraceae</taxon>
        <taxon>Marinobacter</taxon>
    </lineage>
</organism>
<dbReference type="GO" id="GO:0016757">
    <property type="term" value="F:glycosyltransferase activity"/>
    <property type="evidence" value="ECO:0007669"/>
    <property type="project" value="InterPro"/>
</dbReference>
<sequence>MGIGGTEQVIRQLVDSLPDSMFTNIIVCIDGEVGELGKQLEQLGTEIIAFKRNPGLDFSLVKKIRHLIDTGSIDIVHCHQYTPWVYGTLAAVGKGKTVVFTEHGRFHPDRYRYKALLANRLLAMVTDSIVAISEATRSALARYEFIPKRRIEVIYNGIKPLKVTREDSERTKVSLGVPLGVPVLGTVARLDPVKNQGMMLDAFARVLERHPECRMVLVGDGPDRKMLEDRANILKITNRVIFTGFKTEPGLYLSIFDIFILSSHTEGTSMTLLEAMSLGIPCVVTDVGGNPEIVENEKSGILVPSRSDEQLAGALCRLIEDRSLRSYLGDAGLRRFEEGFSAAAMTDKYQSLYLQLLER</sequence>
<name>A0A1D9GRI6_9GAMM</name>
<keyword evidence="4" id="KW-1185">Reference proteome</keyword>
<dbReference type="PANTHER" id="PTHR45947">
    <property type="entry name" value="SULFOQUINOVOSYL TRANSFERASE SQD2"/>
    <property type="match status" value="1"/>
</dbReference>
<dbReference type="InterPro" id="IPR028098">
    <property type="entry name" value="Glyco_trans_4-like_N"/>
</dbReference>
<gene>
    <name evidence="3" type="ORF">BKP64_04595</name>
</gene>
<dbReference type="STRING" id="1874317.BKP64_04595"/>
<keyword evidence="3" id="KW-0808">Transferase</keyword>
<proteinExistence type="predicted"/>
<evidence type="ECO:0000313" key="3">
    <source>
        <dbReference type="EMBL" id="AOY90155.1"/>
    </source>
</evidence>
<dbReference type="InterPro" id="IPR050194">
    <property type="entry name" value="Glycosyltransferase_grp1"/>
</dbReference>
<feature type="domain" description="Glycosyl transferase family 1" evidence="1">
    <location>
        <begin position="169"/>
        <end position="332"/>
    </location>
</feature>
<evidence type="ECO:0000259" key="2">
    <source>
        <dbReference type="Pfam" id="PF13439"/>
    </source>
</evidence>
<reference evidence="3 4" key="1">
    <citation type="submission" date="2016-10" db="EMBL/GenBank/DDBJ databases">
        <title>Marinobacter salinus sp. nov., a moderately halophilic bacterium isolated from a tidal flat environment.</title>
        <authorList>
            <person name="Park S.-J."/>
        </authorList>
    </citation>
    <scope>NUCLEOTIDE SEQUENCE [LARGE SCALE GENOMIC DNA]</scope>
    <source>
        <strain evidence="3 4">Hb8</strain>
    </source>
</reference>
<dbReference type="Gene3D" id="3.40.50.2000">
    <property type="entry name" value="Glycogen Phosphorylase B"/>
    <property type="match status" value="2"/>
</dbReference>
<evidence type="ECO:0000313" key="4">
    <source>
        <dbReference type="Proteomes" id="UP000177445"/>
    </source>
</evidence>
<evidence type="ECO:0000259" key="1">
    <source>
        <dbReference type="Pfam" id="PF00534"/>
    </source>
</evidence>
<dbReference type="KEGG" id="msq:BKP64_04595"/>
<dbReference type="AlphaFoldDB" id="A0A1D9GRI6"/>
<accession>A0A1D9GRI6</accession>
<dbReference type="PANTHER" id="PTHR45947:SF3">
    <property type="entry name" value="SULFOQUINOVOSYL TRANSFERASE SQD2"/>
    <property type="match status" value="1"/>
</dbReference>
<dbReference type="InterPro" id="IPR001296">
    <property type="entry name" value="Glyco_trans_1"/>
</dbReference>
<dbReference type="OrthoDB" id="9775208at2"/>
<protein>
    <submittedName>
        <fullName evidence="3">Glycosyltransferase</fullName>
    </submittedName>
</protein>